<gene>
    <name evidence="1" type="ORF">P2L57_04190</name>
</gene>
<accession>A0ABT5YUA0</accession>
<dbReference type="InterPro" id="IPR024747">
    <property type="entry name" value="Pyridox_Oxase-rel"/>
</dbReference>
<dbReference type="Gene3D" id="2.30.110.10">
    <property type="entry name" value="Electron Transport, Fmn-binding Protein, Chain A"/>
    <property type="match status" value="1"/>
</dbReference>
<dbReference type="Proteomes" id="UP001220022">
    <property type="component" value="Unassembled WGS sequence"/>
</dbReference>
<proteinExistence type="predicted"/>
<evidence type="ECO:0000313" key="2">
    <source>
        <dbReference type="Proteomes" id="UP001220022"/>
    </source>
</evidence>
<name>A0ABT5YUA0_9ACTN</name>
<evidence type="ECO:0000313" key="1">
    <source>
        <dbReference type="EMBL" id="MDF2254957.1"/>
    </source>
</evidence>
<dbReference type="EMBL" id="JARHTQ010000002">
    <property type="protein sequence ID" value="MDF2254957.1"/>
    <property type="molecule type" value="Genomic_DNA"/>
</dbReference>
<dbReference type="InterPro" id="IPR012349">
    <property type="entry name" value="Split_barrel_FMN-bd"/>
</dbReference>
<dbReference type="SUPFAM" id="SSF50475">
    <property type="entry name" value="FMN-binding split barrel"/>
    <property type="match status" value="1"/>
</dbReference>
<dbReference type="Pfam" id="PF12900">
    <property type="entry name" value="Pyridox_ox_2"/>
    <property type="match status" value="1"/>
</dbReference>
<sequence>MTAERRSLARMVELTRSEAMELLAGVSLGRVVYSHQALPAIRPVKHIVDDGNVVLLAQDGAAILSPGERGVVAYEADELDPSRHTGWSVTVTGAARLVSDRTELARYRRTLAPWTDTGVEHVIRISPDIVTGYRLTIGED</sequence>
<keyword evidence="2" id="KW-1185">Reference proteome</keyword>
<reference evidence="1 2" key="1">
    <citation type="submission" date="2023-03" db="EMBL/GenBank/DDBJ databases">
        <title>Draft genome sequence of type strain Streptomyces ferralitis JCM 14344.</title>
        <authorList>
            <person name="Klaysubun C."/>
            <person name="Duangmal K."/>
        </authorList>
    </citation>
    <scope>NUCLEOTIDE SEQUENCE [LARGE SCALE GENOMIC DNA]</scope>
    <source>
        <strain evidence="1 2">JCM 14344</strain>
    </source>
</reference>
<comment type="caution">
    <text evidence="1">The sequence shown here is derived from an EMBL/GenBank/DDBJ whole genome shotgun (WGS) entry which is preliminary data.</text>
</comment>
<organism evidence="1 2">
    <name type="scientific">Streptantibioticus ferralitis</name>
    <dbReference type="NCBI Taxonomy" id="236510"/>
    <lineage>
        <taxon>Bacteria</taxon>
        <taxon>Bacillati</taxon>
        <taxon>Actinomycetota</taxon>
        <taxon>Actinomycetes</taxon>
        <taxon>Kitasatosporales</taxon>
        <taxon>Streptomycetaceae</taxon>
        <taxon>Streptantibioticus</taxon>
    </lineage>
</organism>
<dbReference type="RefSeq" id="WP_275808350.1">
    <property type="nucleotide sequence ID" value="NZ_BAAANM010000008.1"/>
</dbReference>
<protein>
    <submittedName>
        <fullName evidence="1">Pyridoxamine 5'-phosphate oxidase family protein</fullName>
    </submittedName>
</protein>